<protein>
    <submittedName>
        <fullName evidence="3">FAD-binding protein</fullName>
    </submittedName>
</protein>
<dbReference type="InterPro" id="IPR010031">
    <property type="entry name" value="FAD_lactone_oxidase-like"/>
</dbReference>
<dbReference type="PROSITE" id="PS51387">
    <property type="entry name" value="FAD_PCMH"/>
    <property type="match status" value="1"/>
</dbReference>
<dbReference type="Gene3D" id="1.10.45.10">
    <property type="entry name" value="Vanillyl-alcohol Oxidase, Chain A, domain 4"/>
    <property type="match status" value="1"/>
</dbReference>
<dbReference type="InterPro" id="IPR036318">
    <property type="entry name" value="FAD-bd_PCMH-like_sf"/>
</dbReference>
<dbReference type="PANTHER" id="PTHR43762:SF1">
    <property type="entry name" value="D-ARABINONO-1,4-LACTONE OXIDASE"/>
    <property type="match status" value="1"/>
</dbReference>
<organism evidence="3 4">
    <name type="scientific">Pengzhenrongella frigida</name>
    <dbReference type="NCBI Taxonomy" id="1259133"/>
    <lineage>
        <taxon>Bacteria</taxon>
        <taxon>Bacillati</taxon>
        <taxon>Actinomycetota</taxon>
        <taxon>Actinomycetes</taxon>
        <taxon>Micrococcales</taxon>
        <taxon>Pengzhenrongella</taxon>
    </lineage>
</organism>
<dbReference type="Gene3D" id="3.30.43.10">
    <property type="entry name" value="Uridine Diphospho-n-acetylenolpyruvylglucosamine Reductase, domain 2"/>
    <property type="match status" value="1"/>
</dbReference>
<dbReference type="GO" id="GO:0016020">
    <property type="term" value="C:membrane"/>
    <property type="evidence" value="ECO:0007669"/>
    <property type="project" value="InterPro"/>
</dbReference>
<comment type="caution">
    <text evidence="3">The sequence shown here is derived from an EMBL/GenBank/DDBJ whole genome shotgun (WGS) entry which is preliminary data.</text>
</comment>
<dbReference type="SUPFAM" id="SSF56176">
    <property type="entry name" value="FAD-binding/transporter-associated domain-like"/>
    <property type="match status" value="1"/>
</dbReference>
<dbReference type="Pfam" id="PF04030">
    <property type="entry name" value="ALO"/>
    <property type="match status" value="1"/>
</dbReference>
<evidence type="ECO:0000313" key="3">
    <source>
        <dbReference type="EMBL" id="RYV51230.1"/>
    </source>
</evidence>
<dbReference type="AlphaFoldDB" id="A0A4Q5MZR4"/>
<proteinExistence type="predicted"/>
<dbReference type="GO" id="GO:0071949">
    <property type="term" value="F:FAD binding"/>
    <property type="evidence" value="ECO:0007669"/>
    <property type="project" value="InterPro"/>
</dbReference>
<gene>
    <name evidence="3" type="ORF">EUA98_09425</name>
</gene>
<dbReference type="PANTHER" id="PTHR43762">
    <property type="entry name" value="L-GULONOLACTONE OXIDASE"/>
    <property type="match status" value="1"/>
</dbReference>
<dbReference type="InterPro" id="IPR007173">
    <property type="entry name" value="ALO_C"/>
</dbReference>
<dbReference type="Gene3D" id="3.30.465.10">
    <property type="match status" value="1"/>
</dbReference>
<evidence type="ECO:0000259" key="2">
    <source>
        <dbReference type="PROSITE" id="PS51387"/>
    </source>
</evidence>
<feature type="domain" description="FAD-binding PCMH-type" evidence="2">
    <location>
        <begin position="25"/>
        <end position="198"/>
    </location>
</feature>
<dbReference type="InterPro" id="IPR016169">
    <property type="entry name" value="FAD-bd_PCMH_sub2"/>
</dbReference>
<dbReference type="NCBIfam" id="TIGR01679">
    <property type="entry name" value="bact_FAD_ox"/>
    <property type="match status" value="1"/>
</dbReference>
<evidence type="ECO:0000256" key="1">
    <source>
        <dbReference type="ARBA" id="ARBA00023002"/>
    </source>
</evidence>
<dbReference type="Gene3D" id="3.30.70.2520">
    <property type="match status" value="1"/>
</dbReference>
<sequence length="456" mass="49226">MSPATRAAARAATHRATWENWARTERAHPAAFAAPRDLTELVATVRAAADRGLRLRVVGAGHSFTGVAVTDGVLVRLDHLASVERIVTTQDGGAHVTVGAGIRLRDLNAALAARGLALPNLGDIDRQTIAGAISTGTHGTGARLAGLAGQVRGLRIVTAAGEVLEASPSEHPELFEAARLGLGAVGVLAAVTIEAVPAFTLEAWEEPWALGRVLEALAGPDGLVDGNDHFEFFWFPHTQRTLTKRNNRVVGDQPRTGPGRLRRWVDDELLSNVVFEATNRLTARVPRLTPGVNAVAARTLTARRYRAPSTEVFVSPRRVRFREMEYAIPRADLPAVLAELDRWIEASGERVSFPVEVRFAAADDVWLSTAQGRQTAYVAVHQYARVPYARLFAAAEQIATAAGGRPHWGKLHTLDAAQLTASYPRLDDFRAVRAAQDPGGMFANRYLDRVLGPTHP</sequence>
<dbReference type="Pfam" id="PF01565">
    <property type="entry name" value="FAD_binding_4"/>
    <property type="match status" value="1"/>
</dbReference>
<dbReference type="GO" id="GO:0003885">
    <property type="term" value="F:D-arabinono-1,4-lactone oxidase activity"/>
    <property type="evidence" value="ECO:0007669"/>
    <property type="project" value="InterPro"/>
</dbReference>
<dbReference type="InterPro" id="IPR016167">
    <property type="entry name" value="FAD-bd_PCMH_sub1"/>
</dbReference>
<name>A0A4Q5MZR4_9MICO</name>
<evidence type="ECO:0000313" key="4">
    <source>
        <dbReference type="Proteomes" id="UP000293764"/>
    </source>
</evidence>
<dbReference type="InterPro" id="IPR016166">
    <property type="entry name" value="FAD-bd_PCMH"/>
</dbReference>
<keyword evidence="4" id="KW-1185">Reference proteome</keyword>
<dbReference type="InterPro" id="IPR016171">
    <property type="entry name" value="Vanillyl_alc_oxidase_C-sub2"/>
</dbReference>
<keyword evidence="1" id="KW-0560">Oxidoreductase</keyword>
<dbReference type="RefSeq" id="WP_130102428.1">
    <property type="nucleotide sequence ID" value="NZ_SDWW01000019.1"/>
</dbReference>
<accession>A0A4Q5MZR4</accession>
<dbReference type="EMBL" id="SDWW01000019">
    <property type="protein sequence ID" value="RYV51230.1"/>
    <property type="molecule type" value="Genomic_DNA"/>
</dbReference>
<dbReference type="Proteomes" id="UP000293764">
    <property type="component" value="Unassembled WGS sequence"/>
</dbReference>
<dbReference type="GO" id="GO:0080049">
    <property type="term" value="F:L-gulono-1,4-lactone dehydrogenase activity"/>
    <property type="evidence" value="ECO:0007669"/>
    <property type="project" value="TreeGrafter"/>
</dbReference>
<dbReference type="PIRSF" id="PIRSF000136">
    <property type="entry name" value="LGO_GLO"/>
    <property type="match status" value="1"/>
</dbReference>
<dbReference type="InterPro" id="IPR006094">
    <property type="entry name" value="Oxid_FAD_bind_N"/>
</dbReference>
<dbReference type="OrthoDB" id="9800184at2"/>
<reference evidence="3 4" key="1">
    <citation type="submission" date="2019-01" db="EMBL/GenBank/DDBJ databases">
        <title>Novel species of Cellulomonas.</title>
        <authorList>
            <person name="Liu Q."/>
            <person name="Xin Y.-H."/>
        </authorList>
    </citation>
    <scope>NUCLEOTIDE SEQUENCE [LARGE SCALE GENOMIC DNA]</scope>
    <source>
        <strain evidence="3 4">HLT2-17</strain>
    </source>
</reference>